<dbReference type="RefSeq" id="WP_017618833.1">
    <property type="nucleotide sequence ID" value="NZ_ANBG01000197.1"/>
</dbReference>
<feature type="signal peptide" evidence="2">
    <location>
        <begin position="1"/>
        <end position="19"/>
    </location>
</feature>
<evidence type="ECO:0000256" key="2">
    <source>
        <dbReference type="SAM" id="SignalP"/>
    </source>
</evidence>
<sequence>MNRYSAIAALACAGLIMLAACSPGGDEEPAGTGTPDASASPGGPAGAVKSHNAGGEPDYVMGEEIQPAVDCLIEEGLAPEDYTTEKLDADLKSGFDSADFDGKNPVVKKCLDKAGITFEMGDE</sequence>
<keyword evidence="4" id="KW-1185">Reference proteome</keyword>
<name>A0A223SBJ9_9ACTN</name>
<dbReference type="OrthoDB" id="3235500at2"/>
<evidence type="ECO:0000313" key="4">
    <source>
        <dbReference type="Proteomes" id="UP000215005"/>
    </source>
</evidence>
<organism evidence="3 4">
    <name type="scientific">Nocardiopsis gilva YIM 90087</name>
    <dbReference type="NCBI Taxonomy" id="1235441"/>
    <lineage>
        <taxon>Bacteria</taxon>
        <taxon>Bacillati</taxon>
        <taxon>Actinomycetota</taxon>
        <taxon>Actinomycetes</taxon>
        <taxon>Streptosporangiales</taxon>
        <taxon>Nocardiopsidaceae</taxon>
        <taxon>Nocardiopsis</taxon>
    </lineage>
</organism>
<keyword evidence="2" id="KW-0732">Signal</keyword>
<evidence type="ECO:0000313" key="3">
    <source>
        <dbReference type="EMBL" id="ASU85551.1"/>
    </source>
</evidence>
<gene>
    <name evidence="3" type="ORF">CDO52_24565</name>
</gene>
<proteinExistence type="predicted"/>
<protein>
    <recommendedName>
        <fullName evidence="5">DUF732 domain-containing protein</fullName>
    </recommendedName>
</protein>
<reference evidence="3 4" key="1">
    <citation type="submission" date="2017-08" db="EMBL/GenBank/DDBJ databases">
        <title>The complete genome sequence of Nocardiopsis gilva YIM 90087.</title>
        <authorList>
            <person name="Yin M."/>
            <person name="Tang S."/>
        </authorList>
    </citation>
    <scope>NUCLEOTIDE SEQUENCE [LARGE SCALE GENOMIC DNA]</scope>
    <source>
        <strain evidence="3 4">YIM 90087</strain>
    </source>
</reference>
<feature type="chain" id="PRO_5039090761" description="DUF732 domain-containing protein" evidence="2">
    <location>
        <begin position="20"/>
        <end position="123"/>
    </location>
</feature>
<dbReference type="KEGG" id="ngv:CDO52_24565"/>
<evidence type="ECO:0008006" key="5">
    <source>
        <dbReference type="Google" id="ProtNLM"/>
    </source>
</evidence>
<evidence type="ECO:0000256" key="1">
    <source>
        <dbReference type="SAM" id="MobiDB-lite"/>
    </source>
</evidence>
<dbReference type="AlphaFoldDB" id="A0A223SBJ9"/>
<dbReference type="EMBL" id="CP022753">
    <property type="protein sequence ID" value="ASU85551.1"/>
    <property type="molecule type" value="Genomic_DNA"/>
</dbReference>
<accession>A0A223SBJ9</accession>
<feature type="region of interest" description="Disordered" evidence="1">
    <location>
        <begin position="23"/>
        <end position="59"/>
    </location>
</feature>
<dbReference type="Proteomes" id="UP000215005">
    <property type="component" value="Chromosome"/>
</dbReference>
<dbReference type="PROSITE" id="PS51257">
    <property type="entry name" value="PROKAR_LIPOPROTEIN"/>
    <property type="match status" value="1"/>
</dbReference>